<keyword evidence="1" id="KW-0479">Metal-binding</keyword>
<keyword evidence="1" id="KW-0862">Zinc</keyword>
<dbReference type="InterPro" id="IPR001878">
    <property type="entry name" value="Znf_CCHC"/>
</dbReference>
<keyword evidence="4" id="KW-1185">Reference proteome</keyword>
<evidence type="ECO:0000313" key="3">
    <source>
        <dbReference type="EMBL" id="GAA56331.1"/>
    </source>
</evidence>
<dbReference type="CDD" id="cd00303">
    <property type="entry name" value="retropepsin_like"/>
    <property type="match status" value="1"/>
</dbReference>
<dbReference type="PANTHER" id="PTHR47331:SF1">
    <property type="entry name" value="GAG-LIKE PROTEIN"/>
    <property type="match status" value="1"/>
</dbReference>
<dbReference type="Pfam" id="PF05380">
    <property type="entry name" value="Peptidase_A17"/>
    <property type="match status" value="1"/>
</dbReference>
<dbReference type="InterPro" id="IPR008042">
    <property type="entry name" value="Retrotrans_Pao"/>
</dbReference>
<dbReference type="GO" id="GO:0008270">
    <property type="term" value="F:zinc ion binding"/>
    <property type="evidence" value="ECO:0007669"/>
    <property type="project" value="UniProtKB-KW"/>
</dbReference>
<reference key="2">
    <citation type="submission" date="2011-10" db="EMBL/GenBank/DDBJ databases">
        <title>The genome and transcriptome sequence of Clonorchis sinensis provide insights into the carcinogenic liver fluke.</title>
        <authorList>
            <person name="Wang X."/>
            <person name="Huang Y."/>
            <person name="Chen W."/>
            <person name="Liu H."/>
            <person name="Guo L."/>
            <person name="Chen Y."/>
            <person name="Luo F."/>
            <person name="Zhou W."/>
            <person name="Sun J."/>
            <person name="Mao Q."/>
            <person name="Liang P."/>
            <person name="Zhou C."/>
            <person name="Tian Y."/>
            <person name="Men J."/>
            <person name="Lv X."/>
            <person name="Huang L."/>
            <person name="Zhou J."/>
            <person name="Hu Y."/>
            <person name="Li R."/>
            <person name="Zhang F."/>
            <person name="Lei H."/>
            <person name="Li X."/>
            <person name="Hu X."/>
            <person name="Liang C."/>
            <person name="Xu J."/>
            <person name="Wu Z."/>
            <person name="Yu X."/>
        </authorList>
    </citation>
    <scope>NUCLEOTIDE SEQUENCE</scope>
    <source>
        <strain>Henan</strain>
    </source>
</reference>
<feature type="domain" description="CCHC-type" evidence="2">
    <location>
        <begin position="257"/>
        <end position="270"/>
    </location>
</feature>
<protein>
    <recommendedName>
        <fullName evidence="2">CCHC-type domain-containing protein</fullName>
    </recommendedName>
</protein>
<sequence length="496" mass="55961">MRAFRDEQDRQIQLMKGDNDVEAARLMCILSCSEDESRADDQPISAPSRFQPHPKRLTYQCGMTPPKGISKRNNERCTAGNHTLAPLIASMDLPRVKLTKFDGSSHDYLKFIRQFEFYVESRTADDGQKWLCLLHYCRGRVREATEECTKWAEDVDGVTRDERKPMFRDLRNFMDIRERISNSRCGTIADQTNKYRAAQTTQPKQPIKRQHSFVNAVFKTPESCPLCREPHPLTNCKKFAEFECSKRWDVAKGCKVCFRCLKAGHLTKACNTERKCGVNKCKARHLYLLHTTLDPPRSVQGTCNAANARQRSAALSFLPVRIKVPLGELAVYALLDHGSDTTLVSHDVFQKLGIPPHPSQLTIKTISGYCLSESCVENLEIGSLLDSTSVNIEKALVVPSIMPSVESHEALARLHAHLDDLPITDIPRKLCRTGLGWDTPIDQSCAKEWTNLVDFVTSLGKIRQPRRIFSMDVSYRGEAELHLFSDASETGYGVAA</sequence>
<name>G7YTQ0_CLOSI</name>
<keyword evidence="1" id="KW-0863">Zinc-finger</keyword>
<gene>
    <name evidence="3" type="ORF">CLF_110613</name>
</gene>
<accession>G7YTQ0</accession>
<dbReference type="EMBL" id="DF144222">
    <property type="protein sequence ID" value="GAA56331.1"/>
    <property type="molecule type" value="Genomic_DNA"/>
</dbReference>
<dbReference type="PANTHER" id="PTHR47331">
    <property type="entry name" value="PHD-TYPE DOMAIN-CONTAINING PROTEIN"/>
    <property type="match status" value="1"/>
</dbReference>
<evidence type="ECO:0000256" key="1">
    <source>
        <dbReference type="PROSITE-ProRule" id="PRU00047"/>
    </source>
</evidence>
<evidence type="ECO:0000259" key="2">
    <source>
        <dbReference type="PROSITE" id="PS50158"/>
    </source>
</evidence>
<evidence type="ECO:0000313" key="4">
    <source>
        <dbReference type="Proteomes" id="UP000008909"/>
    </source>
</evidence>
<reference evidence="3" key="1">
    <citation type="journal article" date="2011" name="Genome Biol.">
        <title>The draft genome of the carcinogenic human liver fluke Clonorchis sinensis.</title>
        <authorList>
            <person name="Wang X."/>
            <person name="Chen W."/>
            <person name="Huang Y."/>
            <person name="Sun J."/>
            <person name="Men J."/>
            <person name="Liu H."/>
            <person name="Luo F."/>
            <person name="Guo L."/>
            <person name="Lv X."/>
            <person name="Deng C."/>
            <person name="Zhou C."/>
            <person name="Fan Y."/>
            <person name="Li X."/>
            <person name="Huang L."/>
            <person name="Hu Y."/>
            <person name="Liang C."/>
            <person name="Hu X."/>
            <person name="Xu J."/>
            <person name="Yu X."/>
        </authorList>
    </citation>
    <scope>NUCLEOTIDE SEQUENCE [LARGE SCALE GENOMIC DNA]</scope>
    <source>
        <strain evidence="3">Henan</strain>
    </source>
</reference>
<organism evidence="3 4">
    <name type="scientific">Clonorchis sinensis</name>
    <name type="common">Chinese liver fluke</name>
    <dbReference type="NCBI Taxonomy" id="79923"/>
    <lineage>
        <taxon>Eukaryota</taxon>
        <taxon>Metazoa</taxon>
        <taxon>Spiralia</taxon>
        <taxon>Lophotrochozoa</taxon>
        <taxon>Platyhelminthes</taxon>
        <taxon>Trematoda</taxon>
        <taxon>Digenea</taxon>
        <taxon>Opisthorchiida</taxon>
        <taxon>Opisthorchiata</taxon>
        <taxon>Opisthorchiidae</taxon>
        <taxon>Clonorchis</taxon>
    </lineage>
</organism>
<dbReference type="GO" id="GO:0003676">
    <property type="term" value="F:nucleic acid binding"/>
    <property type="evidence" value="ECO:0007669"/>
    <property type="project" value="InterPro"/>
</dbReference>
<dbReference type="AlphaFoldDB" id="G7YTQ0"/>
<dbReference type="Proteomes" id="UP000008909">
    <property type="component" value="Unassembled WGS sequence"/>
</dbReference>
<proteinExistence type="predicted"/>
<dbReference type="PROSITE" id="PS50158">
    <property type="entry name" value="ZF_CCHC"/>
    <property type="match status" value="1"/>
</dbReference>